<evidence type="ECO:0000256" key="1">
    <source>
        <dbReference type="SAM" id="Phobius"/>
    </source>
</evidence>
<evidence type="ECO:0000313" key="3">
    <source>
        <dbReference type="Proteomes" id="UP000006765"/>
    </source>
</evidence>
<gene>
    <name evidence="2" type="ORF">OCGS_2277</name>
</gene>
<evidence type="ECO:0000313" key="2">
    <source>
        <dbReference type="EMBL" id="EKE43545.1"/>
    </source>
</evidence>
<keyword evidence="1" id="KW-0472">Membrane</keyword>
<dbReference type="STRING" id="1231392.OCGS_2277"/>
<name>K2I3W1_9RHOB</name>
<keyword evidence="3" id="KW-1185">Reference proteome</keyword>
<comment type="caution">
    <text evidence="2">The sequence shown here is derived from an EMBL/GenBank/DDBJ whole genome shotgun (WGS) entry which is preliminary data.</text>
</comment>
<keyword evidence="1" id="KW-0812">Transmembrane</keyword>
<dbReference type="Proteomes" id="UP000006765">
    <property type="component" value="Unassembled WGS sequence"/>
</dbReference>
<proteinExistence type="predicted"/>
<organism evidence="2 3">
    <name type="scientific">Oceaniovalibus guishaninsula JLT2003</name>
    <dbReference type="NCBI Taxonomy" id="1231392"/>
    <lineage>
        <taxon>Bacteria</taxon>
        <taxon>Pseudomonadati</taxon>
        <taxon>Pseudomonadota</taxon>
        <taxon>Alphaproteobacteria</taxon>
        <taxon>Rhodobacterales</taxon>
        <taxon>Roseobacteraceae</taxon>
        <taxon>Oceaniovalibus</taxon>
    </lineage>
</organism>
<dbReference type="eggNOG" id="COG4649">
    <property type="taxonomic scope" value="Bacteria"/>
</dbReference>
<dbReference type="EMBL" id="AMGO01000052">
    <property type="protein sequence ID" value="EKE43545.1"/>
    <property type="molecule type" value="Genomic_DNA"/>
</dbReference>
<sequence>MSNSDSFIDEVTEELRRDRLFAMLRRYGWIAVLVVLLLVGGAAFIEWRRAQDRAAAQTFGDAILSALEEGTPEARRDALLAIPVEGTRKVLLAMLAADTLDDADARNRTAQDLLAVSQDATIPAIYRELSTLKYAMLAQNDLTPQQVRDLLEPLTIPGAPYRLLAEEQVALTFIAEGDTEAAMARLQAILADDAAGRDLGTRARQLIVALGGTLDAV</sequence>
<protein>
    <recommendedName>
        <fullName evidence="4">Tetratricopeptide repeat-like domain-containing protein</fullName>
    </recommendedName>
</protein>
<dbReference type="RefSeq" id="WP_007427429.1">
    <property type="nucleotide sequence ID" value="NZ_AMGO01000052.1"/>
</dbReference>
<accession>K2I3W1</accession>
<dbReference type="AlphaFoldDB" id="K2I3W1"/>
<dbReference type="OrthoDB" id="7173339at2"/>
<evidence type="ECO:0008006" key="4">
    <source>
        <dbReference type="Google" id="ProtNLM"/>
    </source>
</evidence>
<feature type="transmembrane region" description="Helical" evidence="1">
    <location>
        <begin position="27"/>
        <end position="45"/>
    </location>
</feature>
<dbReference type="PATRIC" id="fig|1231392.3.peg.2289"/>
<keyword evidence="1" id="KW-1133">Transmembrane helix</keyword>
<reference evidence="2 3" key="1">
    <citation type="journal article" date="2012" name="J. Bacteriol.">
        <title>Draft Genome Sequence of Oceaniovalibus guishaninsula JLT2003T.</title>
        <authorList>
            <person name="Tang K."/>
            <person name="Liu K."/>
            <person name="Jiao N."/>
        </authorList>
    </citation>
    <scope>NUCLEOTIDE SEQUENCE [LARGE SCALE GENOMIC DNA]</scope>
    <source>
        <strain evidence="2 3">JLT2003</strain>
    </source>
</reference>